<keyword evidence="3" id="KW-1185">Reference proteome</keyword>
<dbReference type="PANTHER" id="PTHR41313">
    <property type="entry name" value="ADENINE-SPECIFIC METHYLTRANSFERASE"/>
    <property type="match status" value="1"/>
</dbReference>
<proteinExistence type="predicted"/>
<dbReference type="OrthoDB" id="9788159at2"/>
<accession>A0A0R2KTG1</accession>
<dbReference type="Gene3D" id="1.10.150.470">
    <property type="match status" value="1"/>
</dbReference>
<dbReference type="InterPro" id="IPR016843">
    <property type="entry name" value="S-AdoMet-dep_Ade-MeTrfase_prd"/>
</dbReference>
<dbReference type="PRINTS" id="PR00507">
    <property type="entry name" value="N12N6MTFRASE"/>
</dbReference>
<sequence length="334" mass="37373">MDLNKIEPIYKKLEESITLLQTALDVSYFDALIETGDNLLDGGNVQVEDGKPNAEQVATLEKIYAGIDLDLYTAEEMRKLFQLLLLKGYRQEKIQANHQMTPDAIGILVADILQNSFLTTQELSILDLSVGTGNLLLTVNNNLVNKQVKLAGVDNDDTLLTLASLNSQLEKVALKLYHQDAMQPLLVDPVDVVLSDLPVGYYPIDENVTEYMTKAQEGHSYMHHLLIEQSFNYLKEGGLGVYIVPQNIFETTESKSLLKFIQTKGHLQAVLNLPKELFGNKTMAKTILVLQKQGGKAKQAENVLLGDIPSFKDLDNLKKFMAELNQWLKNNIKI</sequence>
<evidence type="ECO:0000313" key="2">
    <source>
        <dbReference type="EMBL" id="KRN89962.1"/>
    </source>
</evidence>
<dbReference type="RefSeq" id="WP_027106754.1">
    <property type="nucleotide sequence ID" value="NZ_AUHP01000017.1"/>
</dbReference>
<dbReference type="PIRSF" id="PIRSF026567">
    <property type="entry name" value="Adenine_mtase_bact_prd"/>
    <property type="match status" value="1"/>
</dbReference>
<comment type="caution">
    <text evidence="2">The sequence shown here is derived from an EMBL/GenBank/DDBJ whole genome shotgun (WGS) entry which is preliminary data.</text>
</comment>
<dbReference type="InterPro" id="IPR048375">
    <property type="entry name" value="YtxK-like_N"/>
</dbReference>
<name>A0A0R2KTG1_9LACO</name>
<keyword evidence="2" id="KW-0808">Transferase</keyword>
<protein>
    <submittedName>
        <fullName evidence="2">Adenine-specific methyltransferase</fullName>
    </submittedName>
</protein>
<dbReference type="Pfam" id="PF21106">
    <property type="entry name" value="YtxK_like"/>
    <property type="match status" value="1"/>
</dbReference>
<dbReference type="GO" id="GO:0032259">
    <property type="term" value="P:methylation"/>
    <property type="evidence" value="ECO:0007669"/>
    <property type="project" value="UniProtKB-KW"/>
</dbReference>
<feature type="domain" description="YtxK-like N-terminal helical" evidence="1">
    <location>
        <begin position="7"/>
        <end position="88"/>
    </location>
</feature>
<dbReference type="EMBL" id="JQBZ01000007">
    <property type="protein sequence ID" value="KRN89962.1"/>
    <property type="molecule type" value="Genomic_DNA"/>
</dbReference>
<organism evidence="2 3">
    <name type="scientific">Ligilactobacillus ceti DSM 22408</name>
    <dbReference type="NCBI Taxonomy" id="1122146"/>
    <lineage>
        <taxon>Bacteria</taxon>
        <taxon>Bacillati</taxon>
        <taxon>Bacillota</taxon>
        <taxon>Bacilli</taxon>
        <taxon>Lactobacillales</taxon>
        <taxon>Lactobacillaceae</taxon>
        <taxon>Ligilactobacillus</taxon>
    </lineage>
</organism>
<dbReference type="InterPro" id="IPR052933">
    <property type="entry name" value="DNA_Protect_Modify"/>
</dbReference>
<gene>
    <name evidence="2" type="ORF">IV53_GL001080</name>
</gene>
<dbReference type="AlphaFoldDB" id="A0A0R2KTG1"/>
<evidence type="ECO:0000259" key="1">
    <source>
        <dbReference type="Pfam" id="PF21106"/>
    </source>
</evidence>
<dbReference type="STRING" id="1122146.IV53_GL001080"/>
<dbReference type="SUPFAM" id="SSF53335">
    <property type="entry name" value="S-adenosyl-L-methionine-dependent methyltransferases"/>
    <property type="match status" value="1"/>
</dbReference>
<keyword evidence="2" id="KW-0489">Methyltransferase</keyword>
<dbReference type="GO" id="GO:0008170">
    <property type="term" value="F:N-methyltransferase activity"/>
    <property type="evidence" value="ECO:0007669"/>
    <property type="project" value="InterPro"/>
</dbReference>
<dbReference type="Gene3D" id="3.40.50.150">
    <property type="entry name" value="Vaccinia Virus protein VP39"/>
    <property type="match status" value="1"/>
</dbReference>
<reference evidence="2 3" key="1">
    <citation type="journal article" date="2015" name="Genome Announc.">
        <title>Expanding the biotechnology potential of lactobacilli through comparative genomics of 213 strains and associated genera.</title>
        <authorList>
            <person name="Sun Z."/>
            <person name="Harris H.M."/>
            <person name="McCann A."/>
            <person name="Guo C."/>
            <person name="Argimon S."/>
            <person name="Zhang W."/>
            <person name="Yang X."/>
            <person name="Jeffery I.B."/>
            <person name="Cooney J.C."/>
            <person name="Kagawa T.F."/>
            <person name="Liu W."/>
            <person name="Song Y."/>
            <person name="Salvetti E."/>
            <person name="Wrobel A."/>
            <person name="Rasinkangas P."/>
            <person name="Parkhill J."/>
            <person name="Rea M.C."/>
            <person name="O'Sullivan O."/>
            <person name="Ritari J."/>
            <person name="Douillard F.P."/>
            <person name="Paul Ross R."/>
            <person name="Yang R."/>
            <person name="Briner A.E."/>
            <person name="Felis G.E."/>
            <person name="de Vos W.M."/>
            <person name="Barrangou R."/>
            <person name="Klaenhammer T.R."/>
            <person name="Caufield P.W."/>
            <person name="Cui Y."/>
            <person name="Zhang H."/>
            <person name="O'Toole P.W."/>
        </authorList>
    </citation>
    <scope>NUCLEOTIDE SEQUENCE [LARGE SCALE GENOMIC DNA]</scope>
    <source>
        <strain evidence="2 3">DSM 22408</strain>
    </source>
</reference>
<evidence type="ECO:0000313" key="3">
    <source>
        <dbReference type="Proteomes" id="UP000051500"/>
    </source>
</evidence>
<dbReference type="PANTHER" id="PTHR41313:SF1">
    <property type="entry name" value="DNA METHYLASE ADENINE-SPECIFIC DOMAIN-CONTAINING PROTEIN"/>
    <property type="match status" value="1"/>
</dbReference>
<dbReference type="PATRIC" id="fig|1122146.4.peg.1117"/>
<dbReference type="eggNOG" id="COG0827">
    <property type="taxonomic scope" value="Bacteria"/>
</dbReference>
<dbReference type="Proteomes" id="UP000051500">
    <property type="component" value="Unassembled WGS sequence"/>
</dbReference>
<dbReference type="InterPro" id="IPR029063">
    <property type="entry name" value="SAM-dependent_MTases_sf"/>
</dbReference>
<dbReference type="GO" id="GO:0003677">
    <property type="term" value="F:DNA binding"/>
    <property type="evidence" value="ECO:0007669"/>
    <property type="project" value="InterPro"/>
</dbReference>